<keyword evidence="2" id="KW-0472">Membrane</keyword>
<evidence type="ECO:0000256" key="2">
    <source>
        <dbReference type="SAM" id="Phobius"/>
    </source>
</evidence>
<evidence type="ECO:0000313" key="4">
    <source>
        <dbReference type="Proteomes" id="UP001500456"/>
    </source>
</evidence>
<keyword evidence="4" id="KW-1185">Reference proteome</keyword>
<protein>
    <recommendedName>
        <fullName evidence="5">RDD domain-containing protein</fullName>
    </recommendedName>
</protein>
<keyword evidence="2" id="KW-1133">Transmembrane helix</keyword>
<reference evidence="4" key="1">
    <citation type="journal article" date="2019" name="Int. J. Syst. Evol. Microbiol.">
        <title>The Global Catalogue of Microorganisms (GCM) 10K type strain sequencing project: providing services to taxonomists for standard genome sequencing and annotation.</title>
        <authorList>
            <consortium name="The Broad Institute Genomics Platform"/>
            <consortium name="The Broad Institute Genome Sequencing Center for Infectious Disease"/>
            <person name="Wu L."/>
            <person name="Ma J."/>
        </authorList>
    </citation>
    <scope>NUCLEOTIDE SEQUENCE [LARGE SCALE GENOMIC DNA]</scope>
    <source>
        <strain evidence="4">JCM 16924</strain>
    </source>
</reference>
<evidence type="ECO:0000256" key="1">
    <source>
        <dbReference type="SAM" id="MobiDB-lite"/>
    </source>
</evidence>
<dbReference type="EMBL" id="BAAAZX010000002">
    <property type="protein sequence ID" value="GAA3978834.1"/>
    <property type="molecule type" value="Genomic_DNA"/>
</dbReference>
<dbReference type="RefSeq" id="WP_345561128.1">
    <property type="nucleotide sequence ID" value="NZ_BAAAZX010000002.1"/>
</dbReference>
<feature type="region of interest" description="Disordered" evidence="1">
    <location>
        <begin position="91"/>
        <end position="137"/>
    </location>
</feature>
<accession>A0ABP7Q9J2</accession>
<proteinExistence type="predicted"/>
<evidence type="ECO:0008006" key="5">
    <source>
        <dbReference type="Google" id="ProtNLM"/>
    </source>
</evidence>
<gene>
    <name evidence="3" type="ORF">GCM10022232_08390</name>
</gene>
<name>A0ABP7Q9J2_9ACTN</name>
<feature type="transmembrane region" description="Helical" evidence="2">
    <location>
        <begin position="287"/>
        <end position="305"/>
    </location>
</feature>
<evidence type="ECO:0000313" key="3">
    <source>
        <dbReference type="EMBL" id="GAA3978834.1"/>
    </source>
</evidence>
<feature type="compositionally biased region" description="Basic and acidic residues" evidence="1">
    <location>
        <begin position="91"/>
        <end position="103"/>
    </location>
</feature>
<comment type="caution">
    <text evidence="3">The sequence shown here is derived from an EMBL/GenBank/DDBJ whole genome shotgun (WGS) entry which is preliminary data.</text>
</comment>
<feature type="transmembrane region" description="Helical" evidence="2">
    <location>
        <begin position="311"/>
        <end position="332"/>
    </location>
</feature>
<keyword evidence="2" id="KW-0812">Transmembrane</keyword>
<feature type="transmembrane region" description="Helical" evidence="2">
    <location>
        <begin position="353"/>
        <end position="381"/>
    </location>
</feature>
<organism evidence="3 4">
    <name type="scientific">Streptomyces plumbiresistens</name>
    <dbReference type="NCBI Taxonomy" id="511811"/>
    <lineage>
        <taxon>Bacteria</taxon>
        <taxon>Bacillati</taxon>
        <taxon>Actinomycetota</taxon>
        <taxon>Actinomycetes</taxon>
        <taxon>Kitasatosporales</taxon>
        <taxon>Streptomycetaceae</taxon>
        <taxon>Streptomyces</taxon>
    </lineage>
</organism>
<sequence>MNDVLAPAEDTQLRASALNALGILSRLEETSPDRTGKRKQWITALMHLARPRGASSEADPADPQVLEEVLTFLETLQGSSADPALVAVPDTDRQGEDVEDHAAEPAAASPEQVQAPAQARTQGQEQEDESPFREDPALPSLRAEDTSQEMPPEWALDAWDAAPPREEYTQEEIDYVRTLQQQIHERELARIQAHTPYLPMPRGNEQQLEPYPEDVPPPAVWRQEGQQAAAPVPWATGDVHPPASMPSATGNAQQPFVSAERVESASTPAAAPGTETYRQWQGLFSTLSRSLVLLAGCAFAALAFASNAALLPILGVAIMVGGALTHAWAIMVQPQDGGPSGRRRGERVSWLRALRMCTLAVPVLTLILSSVTLTLIGSVLLPQRRAEHVHSYAREALQIAQRLALHR</sequence>
<dbReference type="Proteomes" id="UP001500456">
    <property type="component" value="Unassembled WGS sequence"/>
</dbReference>